<sequence>NQVACTKCNSSLIPNANFCYNCGTAIKRGSPSFKQYDNEDFGSKKSNNDKLIKDLVEREKYKDLDKRFEQQIKTHNIICGVVDRTSKSLKTKFDISESLNI</sequence>
<reference evidence="2 3" key="1">
    <citation type="submission" date="2021-06" db="EMBL/GenBank/DDBJ databases">
        <authorList>
            <person name="Kallberg Y."/>
            <person name="Tangrot J."/>
            <person name="Rosling A."/>
        </authorList>
    </citation>
    <scope>NUCLEOTIDE SEQUENCE [LARGE SCALE GENOMIC DNA]</scope>
    <source>
        <strain evidence="2 3">120-4 pot B 10/14</strain>
    </source>
</reference>
<organism evidence="2 3">
    <name type="scientific">Gigaspora margarita</name>
    <dbReference type="NCBI Taxonomy" id="4874"/>
    <lineage>
        <taxon>Eukaryota</taxon>
        <taxon>Fungi</taxon>
        <taxon>Fungi incertae sedis</taxon>
        <taxon>Mucoromycota</taxon>
        <taxon>Glomeromycotina</taxon>
        <taxon>Glomeromycetes</taxon>
        <taxon>Diversisporales</taxon>
        <taxon>Gigasporaceae</taxon>
        <taxon>Gigaspora</taxon>
    </lineage>
</organism>
<dbReference type="InterPro" id="IPR026870">
    <property type="entry name" value="Zinc_ribbon_dom"/>
</dbReference>
<evidence type="ECO:0000259" key="1">
    <source>
        <dbReference type="Pfam" id="PF13240"/>
    </source>
</evidence>
<dbReference type="Pfam" id="PF13240">
    <property type="entry name" value="Zn_Ribbon_1"/>
    <property type="match status" value="1"/>
</dbReference>
<name>A0ABN7XQG1_GIGMA</name>
<feature type="domain" description="Zinc-ribbon" evidence="1">
    <location>
        <begin position="5"/>
        <end position="25"/>
    </location>
</feature>
<accession>A0ABN7XQG1</accession>
<dbReference type="Proteomes" id="UP000789901">
    <property type="component" value="Unassembled WGS sequence"/>
</dbReference>
<protein>
    <submittedName>
        <fullName evidence="2">32366_t:CDS:1</fullName>
    </submittedName>
</protein>
<dbReference type="EMBL" id="CAJVQB010165582">
    <property type="protein sequence ID" value="CAG8856945.1"/>
    <property type="molecule type" value="Genomic_DNA"/>
</dbReference>
<evidence type="ECO:0000313" key="2">
    <source>
        <dbReference type="EMBL" id="CAG8856945.1"/>
    </source>
</evidence>
<gene>
    <name evidence="2" type="ORF">GMARGA_LOCUS45766</name>
</gene>
<keyword evidence="3" id="KW-1185">Reference proteome</keyword>
<comment type="caution">
    <text evidence="2">The sequence shown here is derived from an EMBL/GenBank/DDBJ whole genome shotgun (WGS) entry which is preliminary data.</text>
</comment>
<evidence type="ECO:0000313" key="3">
    <source>
        <dbReference type="Proteomes" id="UP000789901"/>
    </source>
</evidence>
<proteinExistence type="predicted"/>
<feature type="non-terminal residue" evidence="2">
    <location>
        <position position="1"/>
    </location>
</feature>
<feature type="non-terminal residue" evidence="2">
    <location>
        <position position="101"/>
    </location>
</feature>